<evidence type="ECO:0000313" key="1">
    <source>
        <dbReference type="EMBL" id="CAD9378205.1"/>
    </source>
</evidence>
<accession>A0A7S2AUN9</accession>
<protein>
    <submittedName>
        <fullName evidence="1">Uncharacterized protein</fullName>
    </submittedName>
</protein>
<organism evidence="1">
    <name type="scientific">Octactis speculum</name>
    <dbReference type="NCBI Taxonomy" id="3111310"/>
    <lineage>
        <taxon>Eukaryota</taxon>
        <taxon>Sar</taxon>
        <taxon>Stramenopiles</taxon>
        <taxon>Ochrophyta</taxon>
        <taxon>Dictyochophyceae</taxon>
        <taxon>Dictyochales</taxon>
        <taxon>Dictyochaceae</taxon>
        <taxon>Octactis</taxon>
    </lineage>
</organism>
<dbReference type="AlphaFoldDB" id="A0A7S2AUN9"/>
<proteinExistence type="predicted"/>
<dbReference type="EMBL" id="HBGS01006596">
    <property type="protein sequence ID" value="CAD9378205.1"/>
    <property type="molecule type" value="Transcribed_RNA"/>
</dbReference>
<gene>
    <name evidence="1" type="ORF">DSPE1174_LOCUS3475</name>
</gene>
<sequence>MVKMLARKRRQDRPCLFLMHRDGVWPKGLSNVPNEPVEVSTNQMEVSIKSVDIRQIEDESEANKPRRYLEIEADHWEVMKESLAVAKVISFPLNKFRELNQLFNNFDSFQETAKAKKKRHEKLNYTENIALNYTRKDVDIDIAELVSLSEQKDCLETCFCNIGVPCGGAQDSGAVNPLSAPTRGVSLSAM</sequence>
<reference evidence="1" key="1">
    <citation type="submission" date="2021-01" db="EMBL/GenBank/DDBJ databases">
        <authorList>
            <person name="Corre E."/>
            <person name="Pelletier E."/>
            <person name="Niang G."/>
            <person name="Scheremetjew M."/>
            <person name="Finn R."/>
            <person name="Kale V."/>
            <person name="Holt S."/>
            <person name="Cochrane G."/>
            <person name="Meng A."/>
            <person name="Brown T."/>
            <person name="Cohen L."/>
        </authorList>
    </citation>
    <scope>NUCLEOTIDE SEQUENCE</scope>
    <source>
        <strain evidence="1">CCMP1381</strain>
    </source>
</reference>
<name>A0A7S2AUN9_9STRA</name>